<keyword evidence="9" id="KW-1185">Reference proteome</keyword>
<dbReference type="InParanoid" id="A0A3P8UNG3"/>
<dbReference type="GeneTree" id="ENSGT00940000163403"/>
<evidence type="ECO:0000256" key="3">
    <source>
        <dbReference type="ARBA" id="ARBA00022490"/>
    </source>
</evidence>
<dbReference type="Pfam" id="PF00685">
    <property type="entry name" value="Sulfotransfer_1"/>
    <property type="match status" value="1"/>
</dbReference>
<reference evidence="8" key="3">
    <citation type="submission" date="2025-09" db="UniProtKB">
        <authorList>
            <consortium name="Ensembl"/>
        </authorList>
    </citation>
    <scope>IDENTIFICATION</scope>
</reference>
<protein>
    <recommendedName>
        <fullName evidence="6">Sulfotransferase</fullName>
        <ecNumber evidence="6">2.8.2.-</ecNumber>
    </recommendedName>
</protein>
<keyword evidence="4 6" id="KW-0808">Transferase</keyword>
<comment type="similarity">
    <text evidence="2 6">Belongs to the sulfotransferase 1 family.</text>
</comment>
<dbReference type="GO" id="GO:0006584">
    <property type="term" value="P:catecholamine metabolic process"/>
    <property type="evidence" value="ECO:0007669"/>
    <property type="project" value="UniProtKB-KW"/>
</dbReference>
<accession>A0A3P8UNG3</accession>
<organism evidence="8 9">
    <name type="scientific">Cynoglossus semilaevis</name>
    <name type="common">Tongue sole</name>
    <dbReference type="NCBI Taxonomy" id="244447"/>
    <lineage>
        <taxon>Eukaryota</taxon>
        <taxon>Metazoa</taxon>
        <taxon>Chordata</taxon>
        <taxon>Craniata</taxon>
        <taxon>Vertebrata</taxon>
        <taxon>Euteleostomi</taxon>
        <taxon>Actinopterygii</taxon>
        <taxon>Neopterygii</taxon>
        <taxon>Teleostei</taxon>
        <taxon>Neoteleostei</taxon>
        <taxon>Acanthomorphata</taxon>
        <taxon>Carangaria</taxon>
        <taxon>Pleuronectiformes</taxon>
        <taxon>Pleuronectoidei</taxon>
        <taxon>Cynoglossidae</taxon>
        <taxon>Cynoglossinae</taxon>
        <taxon>Cynoglossus</taxon>
    </lineage>
</organism>
<dbReference type="PANTHER" id="PTHR11783">
    <property type="entry name" value="SULFOTRANSFERASE SULT"/>
    <property type="match status" value="1"/>
</dbReference>
<evidence type="ECO:0000256" key="5">
    <source>
        <dbReference type="ARBA" id="ARBA00022939"/>
    </source>
</evidence>
<dbReference type="STRING" id="244447.ENSCSEP00000002216"/>
<dbReference type="Proteomes" id="UP000265120">
    <property type="component" value="Chromosome 5"/>
</dbReference>
<keyword evidence="3" id="KW-0963">Cytoplasm</keyword>
<reference evidence="8" key="2">
    <citation type="submission" date="2025-08" db="UniProtKB">
        <authorList>
            <consortium name="Ensembl"/>
        </authorList>
    </citation>
    <scope>IDENTIFICATION</scope>
</reference>
<dbReference type="InterPro" id="IPR027417">
    <property type="entry name" value="P-loop_NTPase"/>
</dbReference>
<dbReference type="FunCoup" id="A0A3P8UNG3">
    <property type="interactions" value="17"/>
</dbReference>
<dbReference type="FunFam" id="3.40.50.300:FF:000433">
    <property type="entry name" value="Estrogen sulfotransferase"/>
    <property type="match status" value="1"/>
</dbReference>
<dbReference type="SUPFAM" id="SSF52540">
    <property type="entry name" value="P-loop containing nucleoside triphosphate hydrolases"/>
    <property type="match status" value="1"/>
</dbReference>
<name>A0A3P8UNG3_CYNSE</name>
<dbReference type="GO" id="GO:0005737">
    <property type="term" value="C:cytoplasm"/>
    <property type="evidence" value="ECO:0007669"/>
    <property type="project" value="UniProtKB-SubCell"/>
</dbReference>
<proteinExistence type="inferred from homology"/>
<dbReference type="OMA" id="FKSKMQD"/>
<dbReference type="AlphaFoldDB" id="A0A3P8UNG3"/>
<evidence type="ECO:0000256" key="1">
    <source>
        <dbReference type="ARBA" id="ARBA00004496"/>
    </source>
</evidence>
<comment type="subcellular location">
    <subcellularLocation>
        <location evidence="1">Cytoplasm</location>
    </subcellularLocation>
</comment>
<keyword evidence="5" id="KW-0128">Catecholamine metabolism</keyword>
<reference evidence="8 9" key="1">
    <citation type="journal article" date="2014" name="Nat. Genet.">
        <title>Whole-genome sequence of a flatfish provides insights into ZW sex chromosome evolution and adaptation to a benthic lifestyle.</title>
        <authorList>
            <person name="Chen S."/>
            <person name="Zhang G."/>
            <person name="Shao C."/>
            <person name="Huang Q."/>
            <person name="Liu G."/>
            <person name="Zhang P."/>
            <person name="Song W."/>
            <person name="An N."/>
            <person name="Chalopin D."/>
            <person name="Volff J.N."/>
            <person name="Hong Y."/>
            <person name="Li Q."/>
            <person name="Sha Z."/>
            <person name="Zhou H."/>
            <person name="Xie M."/>
            <person name="Yu Q."/>
            <person name="Liu Y."/>
            <person name="Xiang H."/>
            <person name="Wang N."/>
            <person name="Wu K."/>
            <person name="Yang C."/>
            <person name="Zhou Q."/>
            <person name="Liao X."/>
            <person name="Yang L."/>
            <person name="Hu Q."/>
            <person name="Zhang J."/>
            <person name="Meng L."/>
            <person name="Jin L."/>
            <person name="Tian Y."/>
            <person name="Lian J."/>
            <person name="Yang J."/>
            <person name="Miao G."/>
            <person name="Liu S."/>
            <person name="Liang Z."/>
            <person name="Yan F."/>
            <person name="Li Y."/>
            <person name="Sun B."/>
            <person name="Zhang H."/>
            <person name="Zhang J."/>
            <person name="Zhu Y."/>
            <person name="Du M."/>
            <person name="Zhao Y."/>
            <person name="Schartl M."/>
            <person name="Tang Q."/>
            <person name="Wang J."/>
        </authorList>
    </citation>
    <scope>NUCLEOTIDE SEQUENCE</scope>
</reference>
<evidence type="ECO:0000256" key="6">
    <source>
        <dbReference type="RuleBase" id="RU361155"/>
    </source>
</evidence>
<evidence type="ECO:0000259" key="7">
    <source>
        <dbReference type="Pfam" id="PF00685"/>
    </source>
</evidence>
<evidence type="ECO:0000313" key="9">
    <source>
        <dbReference type="Proteomes" id="UP000265120"/>
    </source>
</evidence>
<evidence type="ECO:0000313" key="8">
    <source>
        <dbReference type="Ensembl" id="ENSCSEP00000002216.1"/>
    </source>
</evidence>
<dbReference type="Gene3D" id="3.40.50.300">
    <property type="entry name" value="P-loop containing nucleotide triphosphate hydrolases"/>
    <property type="match status" value="1"/>
</dbReference>
<evidence type="ECO:0000256" key="4">
    <source>
        <dbReference type="ARBA" id="ARBA00022679"/>
    </source>
</evidence>
<dbReference type="EC" id="2.8.2.-" evidence="6"/>
<dbReference type="GO" id="GO:0006805">
    <property type="term" value="P:xenobiotic metabolic process"/>
    <property type="evidence" value="ECO:0007669"/>
    <property type="project" value="UniProtKB-ARBA"/>
</dbReference>
<feature type="domain" description="Sulfotransferase" evidence="7">
    <location>
        <begin position="35"/>
        <end position="270"/>
    </location>
</feature>
<dbReference type="GO" id="GO:0008146">
    <property type="term" value="F:sulfotransferase activity"/>
    <property type="evidence" value="ECO:0007669"/>
    <property type="project" value="InterPro"/>
</dbReference>
<dbReference type="Ensembl" id="ENSCSET00000002254.1">
    <property type="protein sequence ID" value="ENSCSEP00000002216.1"/>
    <property type="gene ID" value="ENSCSEG00000001405.1"/>
</dbReference>
<sequence>MDRLDVTEIFEGISFPGHLHTLESLQFAISFPFQDQDILIVSYPKSGTTWVQEMVTLICSRGDPSLTQSVPNWARAPWLEHYYCASVLGAASFKLTPVILHYSRRVIIYVSRNPKDVVVSFYHFHKMANFLPEAETFEEFLKKFLMGTLSYGSWFDHVKGWTCQTATLENLLHLTYEEMSLDLHGAIKKVSSFLQHPLLEEEVNNCVQHCSFSSMKNNNMVNYTLVSDHIMDHSKGCFMRKGKTGDWKNLFTEEQNHYFNDFFKSNMQDCALDFVWEVQDEEEVQENHEDSACITKTHIFPKP</sequence>
<evidence type="ECO:0000256" key="2">
    <source>
        <dbReference type="ARBA" id="ARBA00005771"/>
    </source>
</evidence>
<dbReference type="InterPro" id="IPR000863">
    <property type="entry name" value="Sulfotransferase_dom"/>
</dbReference>